<comment type="caution">
    <text evidence="3">The sequence shown here is derived from an EMBL/GenBank/DDBJ whole genome shotgun (WGS) entry which is preliminary data.</text>
</comment>
<dbReference type="AlphaFoldDB" id="A0A931HW91"/>
<feature type="region of interest" description="Disordered" evidence="1">
    <location>
        <begin position="308"/>
        <end position="340"/>
    </location>
</feature>
<evidence type="ECO:0000313" key="3">
    <source>
        <dbReference type="EMBL" id="MBH0230306.1"/>
    </source>
</evidence>
<accession>A0A931HW91</accession>
<keyword evidence="2" id="KW-1133">Transmembrane helix</keyword>
<keyword evidence="4" id="KW-1185">Reference proteome</keyword>
<feature type="compositionally biased region" description="Acidic residues" evidence="1">
    <location>
        <begin position="314"/>
        <end position="340"/>
    </location>
</feature>
<keyword evidence="2" id="KW-0812">Transmembrane</keyword>
<name>A0A931HW91_9BACI</name>
<gene>
    <name evidence="3" type="ORF">H0267_08790</name>
</gene>
<dbReference type="Proteomes" id="UP000614490">
    <property type="component" value="Unassembled WGS sequence"/>
</dbReference>
<organism evidence="3 4">
    <name type="scientific">Halobacillus yeomjeoni</name>
    <dbReference type="NCBI Taxonomy" id="311194"/>
    <lineage>
        <taxon>Bacteria</taxon>
        <taxon>Bacillati</taxon>
        <taxon>Bacillota</taxon>
        <taxon>Bacilli</taxon>
        <taxon>Bacillales</taxon>
        <taxon>Bacillaceae</taxon>
        <taxon>Halobacillus</taxon>
    </lineage>
</organism>
<keyword evidence="2" id="KW-0472">Membrane</keyword>
<evidence type="ECO:0000256" key="2">
    <source>
        <dbReference type="SAM" id="Phobius"/>
    </source>
</evidence>
<dbReference type="EMBL" id="JADZSC010000002">
    <property type="protein sequence ID" value="MBH0230306.1"/>
    <property type="molecule type" value="Genomic_DNA"/>
</dbReference>
<protein>
    <submittedName>
        <fullName evidence="3">Uncharacterized protein</fullName>
    </submittedName>
</protein>
<feature type="transmembrane region" description="Helical" evidence="2">
    <location>
        <begin position="12"/>
        <end position="32"/>
    </location>
</feature>
<reference evidence="3 4" key="1">
    <citation type="journal article" date="2005" name="Int. J. Syst. Evol. Microbiol.">
        <title>Halobacillus yeomjeoni sp. nov., isolated from a marine solar saltern in Korea.</title>
        <authorList>
            <person name="Yoon J.H."/>
            <person name="Kang S.J."/>
            <person name="Lee C.H."/>
            <person name="Oh H.W."/>
            <person name="Oh T.K."/>
        </authorList>
    </citation>
    <scope>NUCLEOTIDE SEQUENCE [LARGE SCALE GENOMIC DNA]</scope>
    <source>
        <strain evidence="3 4">KCTC 3957</strain>
    </source>
</reference>
<dbReference type="RefSeq" id="WP_197316950.1">
    <property type="nucleotide sequence ID" value="NZ_JADZSC010000002.1"/>
</dbReference>
<proteinExistence type="predicted"/>
<evidence type="ECO:0000256" key="1">
    <source>
        <dbReference type="SAM" id="MobiDB-lite"/>
    </source>
</evidence>
<sequence>MELWNNERSKWFIIMTLVLALGTFGTVAPVHIHADDWQEEVEEADKEDLKYTKEITKGIIEVLEKNREEELEFEEALVLVNQMSKAEAMDHYLESYEKKVEPKKIRETVKQIYGIDLEEISQLDAGKQVSTFEDFIIEGVKASLDEDEIDEPLDEYILSLSKVEIMDLYFESYNGEMDGGTIRNIINEIFGTNLTGISALEGTGVSIFSKNQWITQYDYDLFVVETGIDDVDVWIYPTTYFMNQTGMTELPVDLQHALQDIGYYYSEDKDTLYFSDPGGKSVPDRFKGQTLGILVGFIQNNYAELLVSNSSSQYDDEDHYEEDEDEEENEEDEDEDEDDD</sequence>
<evidence type="ECO:0000313" key="4">
    <source>
        <dbReference type="Proteomes" id="UP000614490"/>
    </source>
</evidence>